<dbReference type="WBParaSite" id="L893_g21709.t2">
    <property type="protein sequence ID" value="L893_g21709.t2"/>
    <property type="gene ID" value="L893_g21709"/>
</dbReference>
<proteinExistence type="predicted"/>
<sequence length="127" mass="14567">MQAVVHMFGQKPDKRHSIPDAYSTFTSPTAVVLRRPGTIVLRVAGTASFSRITALFIERAPDSRRRHRVRFRSPFPFPYAFFSTSRCQPSATCQALVNLRLQLLQRSASVQRGEPRFRNWSTRLFPT</sequence>
<organism evidence="1 2">
    <name type="scientific">Steinernema glaseri</name>
    <dbReference type="NCBI Taxonomy" id="37863"/>
    <lineage>
        <taxon>Eukaryota</taxon>
        <taxon>Metazoa</taxon>
        <taxon>Ecdysozoa</taxon>
        <taxon>Nematoda</taxon>
        <taxon>Chromadorea</taxon>
        <taxon>Rhabditida</taxon>
        <taxon>Tylenchina</taxon>
        <taxon>Panagrolaimomorpha</taxon>
        <taxon>Strongyloidoidea</taxon>
        <taxon>Steinernematidae</taxon>
        <taxon>Steinernema</taxon>
    </lineage>
</organism>
<evidence type="ECO:0000313" key="1">
    <source>
        <dbReference type="Proteomes" id="UP000095287"/>
    </source>
</evidence>
<evidence type="ECO:0000313" key="2">
    <source>
        <dbReference type="WBParaSite" id="L893_g21709.t2"/>
    </source>
</evidence>
<reference evidence="2" key="1">
    <citation type="submission" date="2016-11" db="UniProtKB">
        <authorList>
            <consortium name="WormBaseParasite"/>
        </authorList>
    </citation>
    <scope>IDENTIFICATION</scope>
</reference>
<protein>
    <submittedName>
        <fullName evidence="2">Uncharacterized protein</fullName>
    </submittedName>
</protein>
<keyword evidence="1" id="KW-1185">Reference proteome</keyword>
<accession>A0A1I7Z0W7</accession>
<dbReference type="AlphaFoldDB" id="A0A1I7Z0W7"/>
<name>A0A1I7Z0W7_9BILA</name>
<dbReference type="Proteomes" id="UP000095287">
    <property type="component" value="Unplaced"/>
</dbReference>